<dbReference type="GO" id="GO:0003676">
    <property type="term" value="F:nucleic acid binding"/>
    <property type="evidence" value="ECO:0007669"/>
    <property type="project" value="InterPro"/>
</dbReference>
<sequence length="89" mass="9733">EVYPESVDAKLLPVAPATFQLLYELRGTNARFLSPLQAAAIQTIVSNPGHSFLVVLPTGSGKSDIVYLTSLYEFKNRRVTILVVPFVAL</sequence>
<feature type="non-terminal residue" evidence="2">
    <location>
        <position position="1"/>
    </location>
</feature>
<dbReference type="RefSeq" id="XP_056044280.1">
    <property type="nucleotide sequence ID" value="XM_056184724.1"/>
</dbReference>
<dbReference type="EMBL" id="JARPMG010000005">
    <property type="protein sequence ID" value="KAJ8100830.1"/>
    <property type="molecule type" value="Genomic_DNA"/>
</dbReference>
<comment type="caution">
    <text evidence="2">The sequence shown here is derived from an EMBL/GenBank/DDBJ whole genome shotgun (WGS) entry which is preliminary data.</text>
</comment>
<organism evidence="2 3">
    <name type="scientific">Lipomyces tetrasporus</name>
    <dbReference type="NCBI Taxonomy" id="54092"/>
    <lineage>
        <taxon>Eukaryota</taxon>
        <taxon>Fungi</taxon>
        <taxon>Dikarya</taxon>
        <taxon>Ascomycota</taxon>
        <taxon>Saccharomycotina</taxon>
        <taxon>Lipomycetes</taxon>
        <taxon>Lipomycetales</taxon>
        <taxon>Lipomycetaceae</taxon>
        <taxon>Lipomyces</taxon>
    </lineage>
</organism>
<dbReference type="AlphaFoldDB" id="A0AAD7QT20"/>
<dbReference type="Gene3D" id="3.40.50.300">
    <property type="entry name" value="P-loop containing nucleotide triphosphate hydrolases"/>
    <property type="match status" value="1"/>
</dbReference>
<proteinExistence type="predicted"/>
<evidence type="ECO:0000259" key="1">
    <source>
        <dbReference type="Pfam" id="PF00270"/>
    </source>
</evidence>
<evidence type="ECO:0000313" key="2">
    <source>
        <dbReference type="EMBL" id="KAJ8100830.1"/>
    </source>
</evidence>
<dbReference type="Proteomes" id="UP001217417">
    <property type="component" value="Unassembled WGS sequence"/>
</dbReference>
<feature type="non-terminal residue" evidence="2">
    <location>
        <position position="89"/>
    </location>
</feature>
<dbReference type="SUPFAM" id="SSF52540">
    <property type="entry name" value="P-loop containing nucleoside triphosphate hydrolases"/>
    <property type="match status" value="1"/>
</dbReference>
<name>A0AAD7QT20_9ASCO</name>
<evidence type="ECO:0000313" key="3">
    <source>
        <dbReference type="Proteomes" id="UP001217417"/>
    </source>
</evidence>
<protein>
    <recommendedName>
        <fullName evidence="1">DEAD/DEAH-box helicase domain-containing protein</fullName>
    </recommendedName>
</protein>
<dbReference type="GeneID" id="80879890"/>
<dbReference type="InterPro" id="IPR027417">
    <property type="entry name" value="P-loop_NTPase"/>
</dbReference>
<dbReference type="GO" id="GO:0005524">
    <property type="term" value="F:ATP binding"/>
    <property type="evidence" value="ECO:0007669"/>
    <property type="project" value="InterPro"/>
</dbReference>
<reference evidence="2" key="1">
    <citation type="submission" date="2023-03" db="EMBL/GenBank/DDBJ databases">
        <title>Near-Complete genome sequence of Lipomyces tetrasporous NRRL Y-64009, an oleaginous yeast capable of growing on lignocellulosic hydrolysates.</title>
        <authorList>
            <consortium name="Lawrence Berkeley National Laboratory"/>
            <person name="Jagtap S.S."/>
            <person name="Liu J.-J."/>
            <person name="Walukiewicz H.E."/>
            <person name="Pangilinan J."/>
            <person name="Lipzen A."/>
            <person name="Ahrendt S."/>
            <person name="Koriabine M."/>
            <person name="Cobaugh K."/>
            <person name="Salamov A."/>
            <person name="Yoshinaga Y."/>
            <person name="Ng V."/>
            <person name="Daum C."/>
            <person name="Grigoriev I.V."/>
            <person name="Slininger P.J."/>
            <person name="Dien B.S."/>
            <person name="Jin Y.-S."/>
            <person name="Rao C.V."/>
        </authorList>
    </citation>
    <scope>NUCLEOTIDE SEQUENCE</scope>
    <source>
        <strain evidence="2">NRRL Y-64009</strain>
    </source>
</reference>
<gene>
    <name evidence="2" type="ORF">POJ06DRAFT_175568</name>
</gene>
<keyword evidence="3" id="KW-1185">Reference proteome</keyword>
<feature type="domain" description="DEAD/DEAH-box helicase" evidence="1">
    <location>
        <begin position="35"/>
        <end position="89"/>
    </location>
</feature>
<accession>A0AAD7QT20</accession>
<dbReference type="InterPro" id="IPR011545">
    <property type="entry name" value="DEAD/DEAH_box_helicase_dom"/>
</dbReference>
<dbReference type="Pfam" id="PF00270">
    <property type="entry name" value="DEAD"/>
    <property type="match status" value="1"/>
</dbReference>